<protein>
    <submittedName>
        <fullName evidence="3">Uncharacterized protein</fullName>
    </submittedName>
</protein>
<organism evidence="2 3">
    <name type="scientific">Romanomermis culicivorax</name>
    <name type="common">Nematode worm</name>
    <dbReference type="NCBI Taxonomy" id="13658"/>
    <lineage>
        <taxon>Eukaryota</taxon>
        <taxon>Metazoa</taxon>
        <taxon>Ecdysozoa</taxon>
        <taxon>Nematoda</taxon>
        <taxon>Enoplea</taxon>
        <taxon>Dorylaimia</taxon>
        <taxon>Mermithida</taxon>
        <taxon>Mermithoidea</taxon>
        <taxon>Mermithidae</taxon>
        <taxon>Romanomermis</taxon>
    </lineage>
</organism>
<keyword evidence="2" id="KW-1185">Reference proteome</keyword>
<evidence type="ECO:0000313" key="2">
    <source>
        <dbReference type="Proteomes" id="UP000887565"/>
    </source>
</evidence>
<evidence type="ECO:0000313" key="3">
    <source>
        <dbReference type="WBParaSite" id="nRc.2.0.1.t36132-RA"/>
    </source>
</evidence>
<dbReference type="WBParaSite" id="nRc.2.0.1.t36132-RA">
    <property type="protein sequence ID" value="nRc.2.0.1.t36132-RA"/>
    <property type="gene ID" value="nRc.2.0.1.g36132"/>
</dbReference>
<proteinExistence type="predicted"/>
<evidence type="ECO:0000256" key="1">
    <source>
        <dbReference type="SAM" id="MobiDB-lite"/>
    </source>
</evidence>
<dbReference type="Proteomes" id="UP000887565">
    <property type="component" value="Unplaced"/>
</dbReference>
<feature type="region of interest" description="Disordered" evidence="1">
    <location>
        <begin position="56"/>
        <end position="78"/>
    </location>
</feature>
<dbReference type="AlphaFoldDB" id="A0A915KBP4"/>
<reference evidence="3" key="1">
    <citation type="submission" date="2022-11" db="UniProtKB">
        <authorList>
            <consortium name="WormBaseParasite"/>
        </authorList>
    </citation>
    <scope>IDENTIFICATION</scope>
</reference>
<sequence>MKQFDRSLLLKNPQQFLRKIKPPKPLKRQILHREYALDTISDRNFPISAAAMNINGMPNKPKQTAKIRPASVAGEMWS</sequence>
<name>A0A915KBP4_ROMCU</name>
<accession>A0A915KBP4</accession>